<name>A0A1Z4EGK9_9MYCO</name>
<gene>
    <name evidence="1" type="ORF">MSG_01887</name>
</gene>
<dbReference type="OrthoDB" id="9946240at2"/>
<keyword evidence="2" id="KW-1185">Reference proteome</keyword>
<proteinExistence type="predicted"/>
<dbReference type="EMBL" id="AP018164">
    <property type="protein sequence ID" value="BAX92040.1"/>
    <property type="molecule type" value="Genomic_DNA"/>
</dbReference>
<dbReference type="AlphaFoldDB" id="A0A1Z4EGK9"/>
<dbReference type="Proteomes" id="UP000217736">
    <property type="component" value="Chromosome"/>
</dbReference>
<dbReference type="RefSeq" id="WP_142404449.1">
    <property type="nucleotide sequence ID" value="NZ_AP018164.1"/>
</dbReference>
<protein>
    <submittedName>
        <fullName evidence="1">Uncharacterized protein</fullName>
    </submittedName>
</protein>
<accession>A0A1Z4EGK9</accession>
<organism evidence="1 2">
    <name type="scientific">Mycobacterium shigaense</name>
    <dbReference type="NCBI Taxonomy" id="722731"/>
    <lineage>
        <taxon>Bacteria</taxon>
        <taxon>Bacillati</taxon>
        <taxon>Actinomycetota</taxon>
        <taxon>Actinomycetes</taxon>
        <taxon>Mycobacteriales</taxon>
        <taxon>Mycobacteriaceae</taxon>
        <taxon>Mycobacterium</taxon>
        <taxon>Mycobacterium simiae complex</taxon>
    </lineage>
</organism>
<sequence length="70" mass="7659">MTTTIQINGAPIYVLDRDNGGVLIMQGSSHVRLSAAEVGALVSALSPRTRTNARILRYPQTKEINELESY</sequence>
<reference evidence="2" key="1">
    <citation type="submission" date="2017-06" db="EMBL/GenBank/DDBJ databases">
        <title>Complete Genome Sequence of Mycobacterium shigaense.</title>
        <authorList>
            <person name="Fukano H."/>
            <person name="Yoshida M."/>
            <person name="Kazumi Y."/>
            <person name="Ogura Y."/>
            <person name="Mitarai S."/>
            <person name="Hayashi T."/>
            <person name="Hoshino Y."/>
        </authorList>
    </citation>
    <scope>NUCLEOTIDE SEQUENCE [LARGE SCALE GENOMIC DNA]</scope>
    <source>
        <strain evidence="2">UN-152</strain>
    </source>
</reference>
<evidence type="ECO:0000313" key="2">
    <source>
        <dbReference type="Proteomes" id="UP000217736"/>
    </source>
</evidence>
<evidence type="ECO:0000313" key="1">
    <source>
        <dbReference type="EMBL" id="BAX92040.1"/>
    </source>
</evidence>
<dbReference type="KEGG" id="mshg:MSG_01887"/>